<reference evidence="2 3" key="1">
    <citation type="submission" date="2024-10" db="EMBL/GenBank/DDBJ databases">
        <title>Updated reference genomes for cyclostephanoid diatoms.</title>
        <authorList>
            <person name="Roberts W.R."/>
            <person name="Alverson A.J."/>
        </authorList>
    </citation>
    <scope>NUCLEOTIDE SEQUENCE [LARGE SCALE GENOMIC DNA]</scope>
    <source>
        <strain evidence="2 3">AJA228-03</strain>
    </source>
</reference>
<sequence length="275" mass="30605">MLLAEHLARAVSSSTTLRGILDGITVGVSSMPSNSAPGLEACVEAVERSARERRVASVSFSSSSSSSSSSPPRRGGAKMGRNDTWRSNDDDVVARRSRGGRDRALLGRLRVVSPERSPLAIVAMRPEDLECFEDHRRNHRNRHNTTNNRFGDTPTSDREDGSDGGTRMMNCRISTEWNGMGEYNSFADRAMKEWRRAWCDDVFFEGADINGCGGNVRSKVPCIKRRSRREVANDDDMKDGISEQISTVMVIIFLAVVAAQVWSNCRDSLYTYFIR</sequence>
<name>A0ABD3R6W9_9STRA</name>
<feature type="compositionally biased region" description="Basic and acidic residues" evidence="1">
    <location>
        <begin position="80"/>
        <end position="96"/>
    </location>
</feature>
<organism evidence="2 3">
    <name type="scientific">Cyclostephanos tholiformis</name>
    <dbReference type="NCBI Taxonomy" id="382380"/>
    <lineage>
        <taxon>Eukaryota</taxon>
        <taxon>Sar</taxon>
        <taxon>Stramenopiles</taxon>
        <taxon>Ochrophyta</taxon>
        <taxon>Bacillariophyta</taxon>
        <taxon>Coscinodiscophyceae</taxon>
        <taxon>Thalassiosirophycidae</taxon>
        <taxon>Stephanodiscales</taxon>
        <taxon>Stephanodiscaceae</taxon>
        <taxon>Cyclostephanos</taxon>
    </lineage>
</organism>
<keyword evidence="3" id="KW-1185">Reference proteome</keyword>
<protein>
    <submittedName>
        <fullName evidence="2">Uncharacterized protein</fullName>
    </submittedName>
</protein>
<dbReference type="AlphaFoldDB" id="A0ABD3R6W9"/>
<evidence type="ECO:0000313" key="3">
    <source>
        <dbReference type="Proteomes" id="UP001530377"/>
    </source>
</evidence>
<dbReference type="Proteomes" id="UP001530377">
    <property type="component" value="Unassembled WGS sequence"/>
</dbReference>
<dbReference type="EMBL" id="JALLPB020000546">
    <property type="protein sequence ID" value="KAL3808117.1"/>
    <property type="molecule type" value="Genomic_DNA"/>
</dbReference>
<feature type="compositionally biased region" description="Low complexity" evidence="1">
    <location>
        <begin position="56"/>
        <end position="70"/>
    </location>
</feature>
<comment type="caution">
    <text evidence="2">The sequence shown here is derived from an EMBL/GenBank/DDBJ whole genome shotgun (WGS) entry which is preliminary data.</text>
</comment>
<feature type="region of interest" description="Disordered" evidence="1">
    <location>
        <begin position="56"/>
        <end position="96"/>
    </location>
</feature>
<feature type="region of interest" description="Disordered" evidence="1">
    <location>
        <begin position="139"/>
        <end position="166"/>
    </location>
</feature>
<evidence type="ECO:0000256" key="1">
    <source>
        <dbReference type="SAM" id="MobiDB-lite"/>
    </source>
</evidence>
<evidence type="ECO:0000313" key="2">
    <source>
        <dbReference type="EMBL" id="KAL3808117.1"/>
    </source>
</evidence>
<gene>
    <name evidence="2" type="ORF">ACHAXA_001023</name>
</gene>
<proteinExistence type="predicted"/>
<accession>A0ABD3R6W9</accession>